<accession>X1UKG4</accession>
<dbReference type="EMBL" id="BARW01023853">
    <property type="protein sequence ID" value="GAJ00396.1"/>
    <property type="molecule type" value="Genomic_DNA"/>
</dbReference>
<name>X1UKG4_9ZZZZ</name>
<organism evidence="1">
    <name type="scientific">marine sediment metagenome</name>
    <dbReference type="NCBI Taxonomy" id="412755"/>
    <lineage>
        <taxon>unclassified sequences</taxon>
        <taxon>metagenomes</taxon>
        <taxon>ecological metagenomes</taxon>
    </lineage>
</organism>
<evidence type="ECO:0000313" key="1">
    <source>
        <dbReference type="EMBL" id="GAJ00396.1"/>
    </source>
</evidence>
<feature type="non-terminal residue" evidence="1">
    <location>
        <position position="1"/>
    </location>
</feature>
<sequence>DRREIINYKTTNLPFEITALPISRGEHESARIGTKKNQPQVYKL</sequence>
<comment type="caution">
    <text evidence="1">The sequence shown here is derived from an EMBL/GenBank/DDBJ whole genome shotgun (WGS) entry which is preliminary data.</text>
</comment>
<protein>
    <submittedName>
        <fullName evidence="1">Uncharacterized protein</fullName>
    </submittedName>
</protein>
<proteinExistence type="predicted"/>
<reference evidence="1" key="1">
    <citation type="journal article" date="2014" name="Front. Microbiol.">
        <title>High frequency of phylogenetically diverse reductive dehalogenase-homologous genes in deep subseafloor sedimentary metagenomes.</title>
        <authorList>
            <person name="Kawai M."/>
            <person name="Futagami T."/>
            <person name="Toyoda A."/>
            <person name="Takaki Y."/>
            <person name="Nishi S."/>
            <person name="Hori S."/>
            <person name="Arai W."/>
            <person name="Tsubouchi T."/>
            <person name="Morono Y."/>
            <person name="Uchiyama I."/>
            <person name="Ito T."/>
            <person name="Fujiyama A."/>
            <person name="Inagaki F."/>
            <person name="Takami H."/>
        </authorList>
    </citation>
    <scope>NUCLEOTIDE SEQUENCE</scope>
    <source>
        <strain evidence="1">Expedition CK06-06</strain>
    </source>
</reference>
<dbReference type="AlphaFoldDB" id="X1UKG4"/>
<gene>
    <name evidence="1" type="ORF">S12H4_39462</name>
</gene>